<evidence type="ECO:0000313" key="1">
    <source>
        <dbReference type="EMBL" id="CAE7773849.1"/>
    </source>
</evidence>
<gene>
    <name evidence="1" type="ORF">SNEC2469_LOCUS22629</name>
</gene>
<feature type="non-terminal residue" evidence="1">
    <location>
        <position position="66"/>
    </location>
</feature>
<sequence>MCIRTVSHQKTQVKETERELTPLIAGDWEYYTKWLDSGPIERLTLKPERPDRLTPLTGPSISGRDI</sequence>
<organism evidence="1 2">
    <name type="scientific">Symbiodinium necroappetens</name>
    <dbReference type="NCBI Taxonomy" id="1628268"/>
    <lineage>
        <taxon>Eukaryota</taxon>
        <taxon>Sar</taxon>
        <taxon>Alveolata</taxon>
        <taxon>Dinophyceae</taxon>
        <taxon>Suessiales</taxon>
        <taxon>Symbiodiniaceae</taxon>
        <taxon>Symbiodinium</taxon>
    </lineage>
</organism>
<reference evidence="1" key="1">
    <citation type="submission" date="2021-02" db="EMBL/GenBank/DDBJ databases">
        <authorList>
            <person name="Dougan E. K."/>
            <person name="Rhodes N."/>
            <person name="Thang M."/>
            <person name="Chan C."/>
        </authorList>
    </citation>
    <scope>NUCLEOTIDE SEQUENCE</scope>
</reference>
<dbReference type="Proteomes" id="UP000601435">
    <property type="component" value="Unassembled WGS sequence"/>
</dbReference>
<comment type="caution">
    <text evidence="1">The sequence shown here is derived from an EMBL/GenBank/DDBJ whole genome shotgun (WGS) entry which is preliminary data.</text>
</comment>
<dbReference type="EMBL" id="CAJNJA010041312">
    <property type="protein sequence ID" value="CAE7773849.1"/>
    <property type="molecule type" value="Genomic_DNA"/>
</dbReference>
<name>A0A812YJL8_9DINO</name>
<keyword evidence="2" id="KW-1185">Reference proteome</keyword>
<evidence type="ECO:0000313" key="2">
    <source>
        <dbReference type="Proteomes" id="UP000601435"/>
    </source>
</evidence>
<accession>A0A812YJL8</accession>
<dbReference type="AlphaFoldDB" id="A0A812YJL8"/>
<protein>
    <submittedName>
        <fullName evidence="1">Uncharacterized protein</fullName>
    </submittedName>
</protein>
<proteinExistence type="predicted"/>